<reference evidence="2 3" key="1">
    <citation type="submission" date="2011-02" db="EMBL/GenBank/DDBJ databases">
        <title>The Genome Sequence of Sphaeroforma arctica JP610.</title>
        <authorList>
            <consortium name="The Broad Institute Genome Sequencing Platform"/>
            <person name="Russ C."/>
            <person name="Cuomo C."/>
            <person name="Young S.K."/>
            <person name="Zeng Q."/>
            <person name="Gargeya S."/>
            <person name="Alvarado L."/>
            <person name="Berlin A."/>
            <person name="Chapman S.B."/>
            <person name="Chen Z."/>
            <person name="Freedman E."/>
            <person name="Gellesch M."/>
            <person name="Goldberg J."/>
            <person name="Griggs A."/>
            <person name="Gujja S."/>
            <person name="Heilman E."/>
            <person name="Heiman D."/>
            <person name="Howarth C."/>
            <person name="Mehta T."/>
            <person name="Neiman D."/>
            <person name="Pearson M."/>
            <person name="Roberts A."/>
            <person name="Saif S."/>
            <person name="Shea T."/>
            <person name="Shenoy N."/>
            <person name="Sisk P."/>
            <person name="Stolte C."/>
            <person name="Sykes S."/>
            <person name="White J."/>
            <person name="Yandava C."/>
            <person name="Burger G."/>
            <person name="Gray M.W."/>
            <person name="Holland P.W.H."/>
            <person name="King N."/>
            <person name="Lang F.B.F."/>
            <person name="Roger A.J."/>
            <person name="Ruiz-Trillo I."/>
            <person name="Haas B."/>
            <person name="Nusbaum C."/>
            <person name="Birren B."/>
        </authorList>
    </citation>
    <scope>NUCLEOTIDE SEQUENCE [LARGE SCALE GENOMIC DNA]</scope>
    <source>
        <strain evidence="2 3">JP610</strain>
    </source>
</reference>
<sequence>MAVKSHQNTTSYNIFAYTGNGSNTHTGLQPSHNIDSKPPRGFMSPRLARAKRNMEANLTIFKESEDHTSKYDIRIRPLVSYFA</sequence>
<name>A0A0L0FNC8_9EUKA</name>
<protein>
    <submittedName>
        <fullName evidence="2">Uncharacterized protein</fullName>
    </submittedName>
</protein>
<dbReference type="Proteomes" id="UP000054560">
    <property type="component" value="Unassembled WGS sequence"/>
</dbReference>
<feature type="compositionally biased region" description="Polar residues" evidence="1">
    <location>
        <begin position="23"/>
        <end position="33"/>
    </location>
</feature>
<dbReference type="EMBL" id="KQ242533">
    <property type="protein sequence ID" value="KNC78229.1"/>
    <property type="molecule type" value="Genomic_DNA"/>
</dbReference>
<dbReference type="GeneID" id="25909835"/>
<proteinExistence type="predicted"/>
<organism evidence="2 3">
    <name type="scientific">Sphaeroforma arctica JP610</name>
    <dbReference type="NCBI Taxonomy" id="667725"/>
    <lineage>
        <taxon>Eukaryota</taxon>
        <taxon>Ichthyosporea</taxon>
        <taxon>Ichthyophonida</taxon>
        <taxon>Sphaeroforma</taxon>
    </lineage>
</organism>
<accession>A0A0L0FNC8</accession>
<evidence type="ECO:0000313" key="2">
    <source>
        <dbReference type="EMBL" id="KNC78229.1"/>
    </source>
</evidence>
<evidence type="ECO:0000256" key="1">
    <source>
        <dbReference type="SAM" id="MobiDB-lite"/>
    </source>
</evidence>
<feature type="region of interest" description="Disordered" evidence="1">
    <location>
        <begin position="23"/>
        <end position="44"/>
    </location>
</feature>
<dbReference type="RefSeq" id="XP_014152131.1">
    <property type="nucleotide sequence ID" value="XM_014296656.1"/>
</dbReference>
<keyword evidence="3" id="KW-1185">Reference proteome</keyword>
<evidence type="ECO:0000313" key="3">
    <source>
        <dbReference type="Proteomes" id="UP000054560"/>
    </source>
</evidence>
<gene>
    <name evidence="2" type="ORF">SARC_09331</name>
</gene>
<dbReference type="AlphaFoldDB" id="A0A0L0FNC8"/>